<organism evidence="2 3">
    <name type="scientific">Arabidopsis arenosa</name>
    <name type="common">Sand rock-cress</name>
    <name type="synonym">Cardaminopsis arenosa</name>
    <dbReference type="NCBI Taxonomy" id="38785"/>
    <lineage>
        <taxon>Eukaryota</taxon>
        <taxon>Viridiplantae</taxon>
        <taxon>Streptophyta</taxon>
        <taxon>Embryophyta</taxon>
        <taxon>Tracheophyta</taxon>
        <taxon>Spermatophyta</taxon>
        <taxon>Magnoliopsida</taxon>
        <taxon>eudicotyledons</taxon>
        <taxon>Gunneridae</taxon>
        <taxon>Pentapetalae</taxon>
        <taxon>rosids</taxon>
        <taxon>malvids</taxon>
        <taxon>Brassicales</taxon>
        <taxon>Brassicaceae</taxon>
        <taxon>Camelineae</taxon>
        <taxon>Arabidopsis</taxon>
    </lineage>
</organism>
<feature type="compositionally biased region" description="Polar residues" evidence="1">
    <location>
        <begin position="52"/>
        <end position="81"/>
    </location>
</feature>
<reference evidence="2" key="1">
    <citation type="submission" date="2021-01" db="EMBL/GenBank/DDBJ databases">
        <authorList>
            <person name="Bezrukov I."/>
        </authorList>
    </citation>
    <scope>NUCLEOTIDE SEQUENCE</scope>
</reference>
<feature type="region of interest" description="Disordered" evidence="1">
    <location>
        <begin position="1"/>
        <end position="88"/>
    </location>
</feature>
<gene>
    <name evidence="2" type="ORF">AARE701A_LOCUS8441</name>
</gene>
<dbReference type="EMBL" id="LR999453">
    <property type="protein sequence ID" value="CAE5978673.1"/>
    <property type="molecule type" value="Genomic_DNA"/>
</dbReference>
<protein>
    <submittedName>
        <fullName evidence="2">Uncharacterized protein</fullName>
    </submittedName>
</protein>
<evidence type="ECO:0000313" key="3">
    <source>
        <dbReference type="Proteomes" id="UP000682877"/>
    </source>
</evidence>
<evidence type="ECO:0000256" key="1">
    <source>
        <dbReference type="SAM" id="MobiDB-lite"/>
    </source>
</evidence>
<name>A0A8S1ZZP5_ARAAE</name>
<proteinExistence type="predicted"/>
<dbReference type="AlphaFoldDB" id="A0A8S1ZZP5"/>
<evidence type="ECO:0000313" key="2">
    <source>
        <dbReference type="EMBL" id="CAE5978673.1"/>
    </source>
</evidence>
<feature type="compositionally biased region" description="Polar residues" evidence="1">
    <location>
        <begin position="16"/>
        <end position="31"/>
    </location>
</feature>
<dbReference type="Proteomes" id="UP000682877">
    <property type="component" value="Chromosome 3"/>
</dbReference>
<keyword evidence="3" id="KW-1185">Reference proteome</keyword>
<accession>A0A8S1ZZP5</accession>
<sequence length="515" mass="55920">MPSRHTRLSGGRLWGFSSNAGPSNMYGNSGDSSDDSVIPSEHVRQMLEGSESESFMATSPSVTSVESISTREIVGSDSSFESDPLEDPEEFEDIVKTSVESDEVVPLVDLGGNTGSVPVSDFVVISDDSVEDFSDEFEESEEQIATGYLYGDVDAPMWEGPDGVLYELTSGESGQPAVYANSHPPSPDSWSTLGSFGSLSLEPDFAFSDLSSEETNSRGSDCVVFLPTEYGIPRQALACNMVAPSEVFATPPGPSSPDFVKVSSDDELANAEESGTELPIPNFVKAESLRVSTPPIKFATRTWYPGYHGEEGVESSHANLENHVGDQEVPDVTANCETLFANSPRVEKLGVLFPPNETLYEPTLGSSSLDAMIQNMIAVGTLGVEPIRPPEGMPVWNERMRRSADGTVVTELEREDGRRSEPYSVTPFCFTCGQDGHYPRTVLMFVTIIPMLARTLSVSSVVIRVTMQAFVPGSIPRIPVRQVQVQVRPRGSRRETLVLTRIFSKPSTVKSRRGK</sequence>